<evidence type="ECO:0000313" key="2">
    <source>
        <dbReference type="Proteomes" id="UP000423396"/>
    </source>
</evidence>
<protein>
    <submittedName>
        <fullName evidence="1">Aldose 1-epimerase</fullName>
    </submittedName>
</protein>
<keyword evidence="2" id="KW-1185">Reference proteome</keyword>
<dbReference type="InterPro" id="IPR014718">
    <property type="entry name" value="GH-type_carb-bd"/>
</dbReference>
<dbReference type="AlphaFoldDB" id="A0A650CN32"/>
<dbReference type="KEGG" id="sazo:D1868_03740"/>
<proteinExistence type="predicted"/>
<dbReference type="Gene3D" id="2.70.98.10">
    <property type="match status" value="1"/>
</dbReference>
<dbReference type="GO" id="GO:0004034">
    <property type="term" value="F:aldose 1-epimerase activity"/>
    <property type="evidence" value="ECO:0007669"/>
    <property type="project" value="TreeGrafter"/>
</dbReference>
<dbReference type="Proteomes" id="UP000423396">
    <property type="component" value="Chromosome"/>
</dbReference>
<dbReference type="GO" id="GO:0006006">
    <property type="term" value="P:glucose metabolic process"/>
    <property type="evidence" value="ECO:0007669"/>
    <property type="project" value="TreeGrafter"/>
</dbReference>
<dbReference type="OrthoDB" id="39584at2157"/>
<dbReference type="PANTHER" id="PTHR10091:SF0">
    <property type="entry name" value="GALACTOSE MUTAROTASE"/>
    <property type="match status" value="1"/>
</dbReference>
<dbReference type="SUPFAM" id="SSF74650">
    <property type="entry name" value="Galactose mutarotase-like"/>
    <property type="match status" value="1"/>
</dbReference>
<sequence length="260" mass="29253">MEIRKGDSKAVILEKGAYLFSLTLKGKEVLLQGKERQTRGGTALLIPFANRIKGGKYTWNGKEYSLPVNSEGNAIHGLVMDKIWKITKSSDTNVSLSLRLDSEYYPTTLKVNTIYEIDFDSILIRLQINNVGNSNAPLTVGFHPYFIVKGLWDLTPNKGKKCVSINKIPTGEMIEEDIDGTKQYDDCFYMPVEELVLSSEYSEVKINKRNLDYVQIYTTQNAVAVEPMSGAPDAYHNGIGLKVIQPGEKVNYEVKFELLR</sequence>
<gene>
    <name evidence="1" type="ORF">D1868_03740</name>
</gene>
<dbReference type="GO" id="GO:0030246">
    <property type="term" value="F:carbohydrate binding"/>
    <property type="evidence" value="ECO:0007669"/>
    <property type="project" value="InterPro"/>
</dbReference>
<dbReference type="RefSeq" id="WP_156005683.1">
    <property type="nucleotide sequence ID" value="NZ_CP045483.1"/>
</dbReference>
<dbReference type="InterPro" id="IPR008183">
    <property type="entry name" value="Aldose_1/G6P_1-epimerase"/>
</dbReference>
<dbReference type="EMBL" id="CP045483">
    <property type="protein sequence ID" value="QGR19173.1"/>
    <property type="molecule type" value="Genomic_DNA"/>
</dbReference>
<dbReference type="PANTHER" id="PTHR10091">
    <property type="entry name" value="ALDOSE-1-EPIMERASE"/>
    <property type="match status" value="1"/>
</dbReference>
<dbReference type="GeneID" id="42798155"/>
<accession>A0A650CN32</accession>
<dbReference type="InterPro" id="IPR011013">
    <property type="entry name" value="Gal_mutarotase_sf_dom"/>
</dbReference>
<evidence type="ECO:0000313" key="1">
    <source>
        <dbReference type="EMBL" id="QGR19173.1"/>
    </source>
</evidence>
<name>A0A650CN32_9CREN</name>
<reference evidence="1 2" key="1">
    <citation type="submission" date="2019-10" db="EMBL/GenBank/DDBJ databases">
        <title>Genome Sequences from Six Type Strain Members of the Archaeal Family Sulfolobaceae: Acidianus ambivalens, Acidianus infernus, Metallosphaera prunae, Stygiolobus azoricus, Sulfolobus metallicus, and Sulfurisphaera ohwakuensis.</title>
        <authorList>
            <person name="Counts J.A."/>
            <person name="Kelly R.M."/>
        </authorList>
    </citation>
    <scope>NUCLEOTIDE SEQUENCE [LARGE SCALE GENOMIC DNA]</scope>
    <source>
        <strain evidence="1 2">FC6</strain>
    </source>
</reference>
<dbReference type="GO" id="GO:0033499">
    <property type="term" value="P:galactose catabolic process via UDP-galactose, Leloir pathway"/>
    <property type="evidence" value="ECO:0007669"/>
    <property type="project" value="TreeGrafter"/>
</dbReference>
<dbReference type="CDD" id="cd01081">
    <property type="entry name" value="Aldose_epim"/>
    <property type="match status" value="1"/>
</dbReference>
<organism evidence="1 2">
    <name type="scientific">Stygiolobus azoricus</name>
    <dbReference type="NCBI Taxonomy" id="41675"/>
    <lineage>
        <taxon>Archaea</taxon>
        <taxon>Thermoproteota</taxon>
        <taxon>Thermoprotei</taxon>
        <taxon>Sulfolobales</taxon>
        <taxon>Sulfolobaceae</taxon>
        <taxon>Stygiolobus</taxon>
    </lineage>
</organism>
<dbReference type="Pfam" id="PF01263">
    <property type="entry name" value="Aldose_epim"/>
    <property type="match status" value="1"/>
</dbReference>